<dbReference type="AlphaFoldDB" id="A0A6H1ZRM6"/>
<organism evidence="1">
    <name type="scientific">viral metagenome</name>
    <dbReference type="NCBI Taxonomy" id="1070528"/>
    <lineage>
        <taxon>unclassified sequences</taxon>
        <taxon>metagenomes</taxon>
        <taxon>organismal metagenomes</taxon>
    </lineage>
</organism>
<evidence type="ECO:0000313" key="1">
    <source>
        <dbReference type="EMBL" id="QJA50224.1"/>
    </source>
</evidence>
<reference evidence="1" key="1">
    <citation type="submission" date="2020-03" db="EMBL/GenBank/DDBJ databases">
        <title>The deep terrestrial virosphere.</title>
        <authorList>
            <person name="Holmfeldt K."/>
            <person name="Nilsson E."/>
            <person name="Simone D."/>
            <person name="Lopez-Fernandez M."/>
            <person name="Wu X."/>
            <person name="de Brujin I."/>
            <person name="Lundin D."/>
            <person name="Andersson A."/>
            <person name="Bertilsson S."/>
            <person name="Dopson M."/>
        </authorList>
    </citation>
    <scope>NUCLEOTIDE SEQUENCE</scope>
    <source>
        <strain evidence="1">TM448A01641</strain>
    </source>
</reference>
<dbReference type="EMBL" id="MT144181">
    <property type="protein sequence ID" value="QJA50224.1"/>
    <property type="molecule type" value="Genomic_DNA"/>
</dbReference>
<protein>
    <submittedName>
        <fullName evidence="1">Uncharacterized protein</fullName>
    </submittedName>
</protein>
<name>A0A6H1ZRM6_9ZZZZ</name>
<gene>
    <name evidence="1" type="ORF">TM448A01641_0020</name>
</gene>
<accession>A0A6H1ZRM6</accession>
<sequence>MKIVYDERKWNIMLILDRIRCPYLKFPANIYECNHANFGYGSTKNSLPECNMDICPIKLVEKKYNHQLTKGD</sequence>
<proteinExistence type="predicted"/>